<evidence type="ECO:0000313" key="10">
    <source>
        <dbReference type="Proteomes" id="UP001549921"/>
    </source>
</evidence>
<reference evidence="9 10" key="1">
    <citation type="submission" date="2024-06" db="EMBL/GenBank/DDBJ databases">
        <title>A chromosome-level genome assembly of beet webworm, Loxostege sticticalis.</title>
        <authorList>
            <person name="Zhang Y."/>
        </authorList>
    </citation>
    <scope>NUCLEOTIDE SEQUENCE [LARGE SCALE GENOMIC DNA]</scope>
    <source>
        <strain evidence="9">AQ028</strain>
        <tissue evidence="9">Male pupae</tissue>
    </source>
</reference>
<organism evidence="9 10">
    <name type="scientific">Loxostege sticticalis</name>
    <name type="common">Beet webworm moth</name>
    <dbReference type="NCBI Taxonomy" id="481309"/>
    <lineage>
        <taxon>Eukaryota</taxon>
        <taxon>Metazoa</taxon>
        <taxon>Ecdysozoa</taxon>
        <taxon>Arthropoda</taxon>
        <taxon>Hexapoda</taxon>
        <taxon>Insecta</taxon>
        <taxon>Pterygota</taxon>
        <taxon>Neoptera</taxon>
        <taxon>Endopterygota</taxon>
        <taxon>Lepidoptera</taxon>
        <taxon>Glossata</taxon>
        <taxon>Ditrysia</taxon>
        <taxon>Pyraloidea</taxon>
        <taxon>Crambidae</taxon>
        <taxon>Pyraustinae</taxon>
        <taxon>Loxostege</taxon>
    </lineage>
</organism>
<keyword evidence="4 5" id="KW-0539">Nucleus</keyword>
<name>A0ABD0SH35_LOXSC</name>
<evidence type="ECO:0000256" key="2">
    <source>
        <dbReference type="ARBA" id="ARBA00023125"/>
    </source>
</evidence>
<dbReference type="GO" id="GO:0006357">
    <property type="term" value="P:regulation of transcription by RNA polymerase II"/>
    <property type="evidence" value="ECO:0007669"/>
    <property type="project" value="UniProtKB-ARBA"/>
</dbReference>
<dbReference type="SMART" id="SM00389">
    <property type="entry name" value="HOX"/>
    <property type="match status" value="1"/>
</dbReference>
<dbReference type="PROSITE" id="PS50071">
    <property type="entry name" value="HOMEOBOX_2"/>
    <property type="match status" value="1"/>
</dbReference>
<dbReference type="PRINTS" id="PR00024">
    <property type="entry name" value="HOMEOBOX"/>
</dbReference>
<comment type="caution">
    <text evidence="9">The sequence shown here is derived from an EMBL/GenBank/DDBJ whole genome shotgun (WGS) entry which is preliminary data.</text>
</comment>
<protein>
    <recommendedName>
        <fullName evidence="8">Homeobox domain-containing protein</fullName>
    </recommendedName>
</protein>
<feature type="compositionally biased region" description="Basic and acidic residues" evidence="7">
    <location>
        <begin position="348"/>
        <end position="369"/>
    </location>
</feature>
<dbReference type="Proteomes" id="UP001549921">
    <property type="component" value="Unassembled WGS sequence"/>
</dbReference>
<feature type="region of interest" description="Disordered" evidence="7">
    <location>
        <begin position="252"/>
        <end position="284"/>
    </location>
</feature>
<feature type="compositionally biased region" description="Acidic residues" evidence="7">
    <location>
        <begin position="63"/>
        <end position="79"/>
    </location>
</feature>
<dbReference type="GO" id="GO:0003677">
    <property type="term" value="F:DNA binding"/>
    <property type="evidence" value="ECO:0007669"/>
    <property type="project" value="UniProtKB-UniRule"/>
</dbReference>
<evidence type="ECO:0000313" key="9">
    <source>
        <dbReference type="EMBL" id="KAL0819161.1"/>
    </source>
</evidence>
<evidence type="ECO:0000256" key="1">
    <source>
        <dbReference type="ARBA" id="ARBA00004123"/>
    </source>
</evidence>
<comment type="subcellular location">
    <subcellularLocation>
        <location evidence="1 5 6">Nucleus</location>
    </subcellularLocation>
</comment>
<dbReference type="PANTHER" id="PTHR24340">
    <property type="entry name" value="HOMEOBOX PROTEIN NKX"/>
    <property type="match status" value="1"/>
</dbReference>
<evidence type="ECO:0000256" key="5">
    <source>
        <dbReference type="PROSITE-ProRule" id="PRU00108"/>
    </source>
</evidence>
<dbReference type="AlphaFoldDB" id="A0ABD0SH35"/>
<dbReference type="SUPFAM" id="SSF46689">
    <property type="entry name" value="Homeodomain-like"/>
    <property type="match status" value="1"/>
</dbReference>
<dbReference type="PROSITE" id="PS00027">
    <property type="entry name" value="HOMEOBOX_1"/>
    <property type="match status" value="1"/>
</dbReference>
<feature type="domain" description="Homeobox" evidence="8">
    <location>
        <begin position="279"/>
        <end position="339"/>
    </location>
</feature>
<evidence type="ECO:0000256" key="3">
    <source>
        <dbReference type="ARBA" id="ARBA00023155"/>
    </source>
</evidence>
<proteinExistence type="predicted"/>
<dbReference type="InterPro" id="IPR020479">
    <property type="entry name" value="HD_metazoa"/>
</dbReference>
<accession>A0ABD0SH35</accession>
<dbReference type="Gene3D" id="1.10.10.60">
    <property type="entry name" value="Homeodomain-like"/>
    <property type="match status" value="1"/>
</dbReference>
<dbReference type="InterPro" id="IPR050394">
    <property type="entry name" value="Homeobox_NK-like"/>
</dbReference>
<feature type="region of interest" description="Disordered" evidence="7">
    <location>
        <begin position="340"/>
        <end position="369"/>
    </location>
</feature>
<gene>
    <name evidence="9" type="ORF">ABMA28_008416</name>
</gene>
<evidence type="ECO:0000256" key="4">
    <source>
        <dbReference type="ARBA" id="ARBA00023242"/>
    </source>
</evidence>
<feature type="region of interest" description="Disordered" evidence="7">
    <location>
        <begin position="54"/>
        <end position="128"/>
    </location>
</feature>
<feature type="DNA-binding region" description="Homeobox" evidence="5">
    <location>
        <begin position="281"/>
        <end position="340"/>
    </location>
</feature>
<feature type="compositionally biased region" description="Basic and acidic residues" evidence="7">
    <location>
        <begin position="88"/>
        <end position="103"/>
    </location>
</feature>
<dbReference type="CDD" id="cd00086">
    <property type="entry name" value="homeodomain"/>
    <property type="match status" value="1"/>
</dbReference>
<dbReference type="PANTHER" id="PTHR24340:SF70">
    <property type="entry name" value="NK7.1, ISOFORM A"/>
    <property type="match status" value="1"/>
</dbReference>
<dbReference type="InterPro" id="IPR001356">
    <property type="entry name" value="HD"/>
</dbReference>
<dbReference type="InterPro" id="IPR009057">
    <property type="entry name" value="Homeodomain-like_sf"/>
</dbReference>
<evidence type="ECO:0000259" key="8">
    <source>
        <dbReference type="PROSITE" id="PS50071"/>
    </source>
</evidence>
<evidence type="ECO:0000256" key="6">
    <source>
        <dbReference type="RuleBase" id="RU000682"/>
    </source>
</evidence>
<keyword evidence="3 5" id="KW-0371">Homeobox</keyword>
<dbReference type="InterPro" id="IPR017970">
    <property type="entry name" value="Homeobox_CS"/>
</dbReference>
<evidence type="ECO:0000256" key="7">
    <source>
        <dbReference type="SAM" id="MobiDB-lite"/>
    </source>
</evidence>
<dbReference type="Pfam" id="PF00046">
    <property type="entry name" value="Homeodomain"/>
    <property type="match status" value="1"/>
</dbReference>
<keyword evidence="2 5" id="KW-0238">DNA-binding</keyword>
<sequence length="468" mass="53492">MVTHMSSQQENSTEMQTVLSNFVAPNLIEQADSRLDNGYQNNYLECQYTDVKSPEERINVDGEDREEELVITDEVEEQKDESQEIAVTDERNDRNEDTKRESNTPRPQQDSFEPSWHPHVYGKPPKMPTPHTIEYILGLPNTKKSDDAKRSVSQLINVKRNLEAKKPFCYEKSIQVQTDDRKLSLSVHKNKLQEQLLQRNVRTSECEVDKVNFAFREDQPLNLSVPKSKDSGWCSTDEEKLCKDPSKLIKRKKSTEDVRSPLGGEGSLTSEEGEDTGAGRRKKARTTFTGRQIFELEKLFEVKKYLSSGERADMAKLLNVTETQVKIWFQNRRTKWKKKDNISNAEVAEFKQQKPPEEKKPEEPTKEDPLALDMSKKNCNKILSEKLRSTKVVAQSVSPKPRKVEKGVVLEGICDANDIESRISITKITNKLSSTDLSGETGKVSVKSFSPEEVKDLKFDSLSRDVEM</sequence>
<dbReference type="GO" id="GO:0005634">
    <property type="term" value="C:nucleus"/>
    <property type="evidence" value="ECO:0007669"/>
    <property type="project" value="UniProtKB-SubCell"/>
</dbReference>
<dbReference type="EMBL" id="JBEDNZ010000021">
    <property type="protein sequence ID" value="KAL0819161.1"/>
    <property type="molecule type" value="Genomic_DNA"/>
</dbReference>